<proteinExistence type="predicted"/>
<gene>
    <name evidence="2" type="ORF">MSAN_00125000</name>
</gene>
<name>A0A8H7DKT3_9AGAR</name>
<dbReference type="Proteomes" id="UP000623467">
    <property type="component" value="Unassembled WGS sequence"/>
</dbReference>
<evidence type="ECO:0000313" key="2">
    <source>
        <dbReference type="EMBL" id="KAF7377067.1"/>
    </source>
</evidence>
<evidence type="ECO:0000313" key="3">
    <source>
        <dbReference type="Proteomes" id="UP000623467"/>
    </source>
</evidence>
<organism evidence="2 3">
    <name type="scientific">Mycena sanguinolenta</name>
    <dbReference type="NCBI Taxonomy" id="230812"/>
    <lineage>
        <taxon>Eukaryota</taxon>
        <taxon>Fungi</taxon>
        <taxon>Dikarya</taxon>
        <taxon>Basidiomycota</taxon>
        <taxon>Agaricomycotina</taxon>
        <taxon>Agaricomycetes</taxon>
        <taxon>Agaricomycetidae</taxon>
        <taxon>Agaricales</taxon>
        <taxon>Marasmiineae</taxon>
        <taxon>Mycenaceae</taxon>
        <taxon>Mycena</taxon>
    </lineage>
</organism>
<feature type="region of interest" description="Disordered" evidence="1">
    <location>
        <begin position="15"/>
        <end position="53"/>
    </location>
</feature>
<sequence length="256" mass="27108">MFPLKGLAVDDAGAGVKSIVTPAHEKRSRRIRTSDPSALSGSESRHSEEYEDGEADTVGWGVRAGMVMPLRTLGGAAAVEERQSRAAWRARAPTTSASPHWRSALVSVVSCCRVVDVARRQSCLGPAPSHPFTLVSCRPHGQLHARAVDPRRAVTAGAVGAAPISSSPSAALLLTLLGVLTSLFSIVPLVCSLLFPPCFCPSIPHPSLYCPCLGDDMTSVNTYIGSDSKPPHVPARPIDYKHLPYITTPVPTSSRT</sequence>
<comment type="caution">
    <text evidence="2">The sequence shown here is derived from an EMBL/GenBank/DDBJ whole genome shotgun (WGS) entry which is preliminary data.</text>
</comment>
<evidence type="ECO:0000256" key="1">
    <source>
        <dbReference type="SAM" id="MobiDB-lite"/>
    </source>
</evidence>
<dbReference type="EMBL" id="JACAZH010000001">
    <property type="protein sequence ID" value="KAF7377067.1"/>
    <property type="molecule type" value="Genomic_DNA"/>
</dbReference>
<keyword evidence="3" id="KW-1185">Reference proteome</keyword>
<accession>A0A8H7DKT3</accession>
<dbReference type="AlphaFoldDB" id="A0A8H7DKT3"/>
<reference evidence="2" key="1">
    <citation type="submission" date="2020-05" db="EMBL/GenBank/DDBJ databases">
        <title>Mycena genomes resolve the evolution of fungal bioluminescence.</title>
        <authorList>
            <person name="Tsai I.J."/>
        </authorList>
    </citation>
    <scope>NUCLEOTIDE SEQUENCE</scope>
    <source>
        <strain evidence="2">160909Yilan</strain>
    </source>
</reference>
<protein>
    <submittedName>
        <fullName evidence="2">Uncharacterized protein</fullName>
    </submittedName>
</protein>